<evidence type="ECO:0000256" key="3">
    <source>
        <dbReference type="ARBA" id="ARBA00023163"/>
    </source>
</evidence>
<keyword evidence="1" id="KW-0805">Transcription regulation</keyword>
<keyword evidence="4" id="KW-0812">Transmembrane</keyword>
<dbReference type="EMBL" id="PXOT01000027">
    <property type="protein sequence ID" value="PSG86991.1"/>
    <property type="molecule type" value="Genomic_DNA"/>
</dbReference>
<evidence type="ECO:0000256" key="2">
    <source>
        <dbReference type="ARBA" id="ARBA00023125"/>
    </source>
</evidence>
<dbReference type="InterPro" id="IPR018060">
    <property type="entry name" value="HTH_AraC"/>
</dbReference>
<dbReference type="OrthoDB" id="5295174at2"/>
<evidence type="ECO:0000313" key="7">
    <source>
        <dbReference type="Proteomes" id="UP000238430"/>
    </source>
</evidence>
<dbReference type="InterPro" id="IPR011990">
    <property type="entry name" value="TPR-like_helical_dom_sf"/>
</dbReference>
<dbReference type="RefSeq" id="WP_106680356.1">
    <property type="nucleotide sequence ID" value="NZ_JACHWV010000002.1"/>
</dbReference>
<dbReference type="Gene3D" id="1.10.10.60">
    <property type="entry name" value="Homeodomain-like"/>
    <property type="match status" value="2"/>
</dbReference>
<sequence length="557" mass="65799">MIKNILILATIFSFFICEGYSQNNKKASVQDLSYKELKSGFFKEFENDSIANIYSNQFLNKAKNELDTIKMAEGYLFKSYKSDFEEAIMYSDSIINLTIDQRNYYYPALGFMIKGFYLYNEGYDKKALDQYLEADKHAVFNDNFKQQIEIKQFIGGLKYNFGDYREALKIFKSQLNFIKNQKDYKQVYIEDYLIALDDLSKSYLRGKQVDSALIYTKEGLLESKRVEDLTRYNRFLLTSGICFFYKNNHKKALDSLNKLEPRIKDLNRLAMCYYYMAKVYQEIDFDKSILNFKKVDSLYQITKNPFIELRDVYKSLYNYYSINDEEKSQLINLKKLITIDSILDLNHNYTETEIIKNYDIPKLKEEKLKLELTIKNNKTKRNFIYSILVLFILLAVILVVKFYKDQKKYKIRFEAIMKENMVSESHNEDEKANIYDLNISDDIITEVLEGLELFEKNKRFIENGLTLNKVSKSLNTNTSYLSKIINTYKGVSFSSYLNRLRISYAINELKGNPKFRNYTIQAIAREVGFNTAESFSKAFYKEKGIYPSYFVKELNKS</sequence>
<dbReference type="PANTHER" id="PTHR43280:SF2">
    <property type="entry name" value="HTH-TYPE TRANSCRIPTIONAL REGULATOR EXSA"/>
    <property type="match status" value="1"/>
</dbReference>
<proteinExistence type="predicted"/>
<organism evidence="6 7">
    <name type="scientific">Mesoflavibacter zeaxanthinifaciens subsp. sabulilitoris</name>
    <dbReference type="NCBI Taxonomy" id="1520893"/>
    <lineage>
        <taxon>Bacteria</taxon>
        <taxon>Pseudomonadati</taxon>
        <taxon>Bacteroidota</taxon>
        <taxon>Flavobacteriia</taxon>
        <taxon>Flavobacteriales</taxon>
        <taxon>Flavobacteriaceae</taxon>
        <taxon>Mesoflavibacter</taxon>
    </lineage>
</organism>
<dbReference type="GO" id="GO:0043565">
    <property type="term" value="F:sequence-specific DNA binding"/>
    <property type="evidence" value="ECO:0007669"/>
    <property type="project" value="InterPro"/>
</dbReference>
<dbReference type="SUPFAM" id="SSF46689">
    <property type="entry name" value="Homeodomain-like"/>
    <property type="match status" value="1"/>
</dbReference>
<dbReference type="PROSITE" id="PS01124">
    <property type="entry name" value="HTH_ARAC_FAMILY_2"/>
    <property type="match status" value="1"/>
</dbReference>
<dbReference type="InterPro" id="IPR009057">
    <property type="entry name" value="Homeodomain-like_sf"/>
</dbReference>
<protein>
    <recommendedName>
        <fullName evidence="5">HTH araC/xylS-type domain-containing protein</fullName>
    </recommendedName>
</protein>
<feature type="domain" description="HTH araC/xylS-type" evidence="5">
    <location>
        <begin position="451"/>
        <end position="553"/>
    </location>
</feature>
<keyword evidence="7" id="KW-1185">Reference proteome</keyword>
<accession>A0A2T1N5Y0</accession>
<dbReference type="SMART" id="SM00342">
    <property type="entry name" value="HTH_ARAC"/>
    <property type="match status" value="1"/>
</dbReference>
<evidence type="ECO:0000256" key="1">
    <source>
        <dbReference type="ARBA" id="ARBA00023015"/>
    </source>
</evidence>
<keyword evidence="4" id="KW-0472">Membrane</keyword>
<feature type="transmembrane region" description="Helical" evidence="4">
    <location>
        <begin position="383"/>
        <end position="403"/>
    </location>
</feature>
<dbReference type="Proteomes" id="UP000238430">
    <property type="component" value="Unassembled WGS sequence"/>
</dbReference>
<dbReference type="SUPFAM" id="SSF48452">
    <property type="entry name" value="TPR-like"/>
    <property type="match status" value="1"/>
</dbReference>
<keyword evidence="2" id="KW-0238">DNA-binding</keyword>
<keyword evidence="4" id="KW-1133">Transmembrane helix</keyword>
<dbReference type="Pfam" id="PF12833">
    <property type="entry name" value="HTH_18"/>
    <property type="match status" value="1"/>
</dbReference>
<comment type="caution">
    <text evidence="6">The sequence shown here is derived from an EMBL/GenBank/DDBJ whole genome shotgun (WGS) entry which is preliminary data.</text>
</comment>
<reference evidence="6 7" key="1">
    <citation type="submission" date="2018-03" db="EMBL/GenBank/DDBJ databases">
        <title>Mesoflavibacter sp. HG37 and Mesoflavibacter sp. HG96 sp.nov., two marine bacteria isolated from seawater of Western Pacific Ocean.</title>
        <authorList>
            <person name="Cheng H."/>
            <person name="Wu Y.-H."/>
            <person name="Guo L.-L."/>
            <person name="Xu X.-W."/>
        </authorList>
    </citation>
    <scope>NUCLEOTIDE SEQUENCE [LARGE SCALE GENOMIC DNA]</scope>
    <source>
        <strain evidence="6 7">KCTC 42117</strain>
    </source>
</reference>
<keyword evidence="3" id="KW-0804">Transcription</keyword>
<evidence type="ECO:0000256" key="4">
    <source>
        <dbReference type="SAM" id="Phobius"/>
    </source>
</evidence>
<dbReference type="Gene3D" id="1.25.40.10">
    <property type="entry name" value="Tetratricopeptide repeat domain"/>
    <property type="match status" value="1"/>
</dbReference>
<dbReference type="PANTHER" id="PTHR43280">
    <property type="entry name" value="ARAC-FAMILY TRANSCRIPTIONAL REGULATOR"/>
    <property type="match status" value="1"/>
</dbReference>
<dbReference type="GO" id="GO:0003700">
    <property type="term" value="F:DNA-binding transcription factor activity"/>
    <property type="evidence" value="ECO:0007669"/>
    <property type="project" value="InterPro"/>
</dbReference>
<evidence type="ECO:0000259" key="5">
    <source>
        <dbReference type="PROSITE" id="PS01124"/>
    </source>
</evidence>
<evidence type="ECO:0000313" key="6">
    <source>
        <dbReference type="EMBL" id="PSG86991.1"/>
    </source>
</evidence>
<gene>
    <name evidence="6" type="ORF">C7H61_12840</name>
</gene>
<dbReference type="AlphaFoldDB" id="A0A2T1N5Y0"/>
<name>A0A2T1N5Y0_9FLAO</name>